<dbReference type="Gene3D" id="3.90.660.10">
    <property type="match status" value="1"/>
</dbReference>
<evidence type="ECO:0000313" key="7">
    <source>
        <dbReference type="EMBL" id="EAU63330.1"/>
    </source>
</evidence>
<evidence type="ECO:0000256" key="2">
    <source>
        <dbReference type="ARBA" id="ARBA00005995"/>
    </source>
</evidence>
<evidence type="ECO:0000256" key="1">
    <source>
        <dbReference type="ARBA" id="ARBA00001974"/>
    </source>
</evidence>
<dbReference type="Gene3D" id="3.50.50.60">
    <property type="entry name" value="FAD/NAD(P)-binding domain"/>
    <property type="match status" value="1"/>
</dbReference>
<dbReference type="HOGENOM" id="CLU_004498_8_4_7"/>
<keyword evidence="8" id="KW-1185">Reference proteome</keyword>
<evidence type="ECO:0000313" key="9">
    <source>
        <dbReference type="Proteomes" id="UP000032702"/>
    </source>
</evidence>
<dbReference type="SUPFAM" id="SSF51905">
    <property type="entry name" value="FAD/NAD(P)-binding domain"/>
    <property type="match status" value="1"/>
</dbReference>
<protein>
    <submittedName>
        <fullName evidence="6">Conserved uncharacterized protein</fullName>
    </submittedName>
    <submittedName>
        <fullName evidence="7">FAD dependent oxidoreductase, putative</fullName>
    </submittedName>
</protein>
<dbReference type="AlphaFoldDB" id="Q08S69"/>
<feature type="domain" description="Amine oxidase" evidence="5">
    <location>
        <begin position="94"/>
        <end position="533"/>
    </location>
</feature>
<dbReference type="OrthoDB" id="9803192at2"/>
<dbReference type="InterPro" id="IPR036188">
    <property type="entry name" value="FAD/NAD-bd_sf"/>
</dbReference>
<accession>Q08S69</accession>
<evidence type="ECO:0000313" key="8">
    <source>
        <dbReference type="Proteomes" id="UP000001351"/>
    </source>
</evidence>
<dbReference type="Proteomes" id="UP000001351">
    <property type="component" value="Chromosome"/>
</dbReference>
<dbReference type="STRING" id="378806.STAUR_0502"/>
<reference evidence="6 8" key="2">
    <citation type="journal article" date="2011" name="Mol. Biol. Evol.">
        <title>Comparative genomic analysis of fruiting body formation in Myxococcales.</title>
        <authorList>
            <person name="Huntley S."/>
            <person name="Hamann N."/>
            <person name="Wegener-Feldbrugge S."/>
            <person name="Treuner-Lange A."/>
            <person name="Kube M."/>
            <person name="Reinhardt R."/>
            <person name="Klages S."/>
            <person name="Muller R."/>
            <person name="Ronning C.M."/>
            <person name="Nierman W.C."/>
            <person name="Sogaard-Andersen L."/>
        </authorList>
    </citation>
    <scope>NUCLEOTIDE SEQUENCE [LARGE SCALE GENOMIC DNA]</scope>
    <source>
        <strain evidence="6 8">DW4/3-1</strain>
    </source>
</reference>
<dbReference type="Proteomes" id="UP000032702">
    <property type="component" value="Unassembled WGS sequence"/>
</dbReference>
<evidence type="ECO:0000313" key="6">
    <source>
        <dbReference type="EMBL" id="ADO68306.1"/>
    </source>
</evidence>
<evidence type="ECO:0000259" key="5">
    <source>
        <dbReference type="Pfam" id="PF01593"/>
    </source>
</evidence>
<dbReference type="Gene3D" id="1.10.405.10">
    <property type="entry name" value="Guanine Nucleotide Dissociation Inhibitor, domain 1"/>
    <property type="match status" value="1"/>
</dbReference>
<dbReference type="PRINTS" id="PR00757">
    <property type="entry name" value="AMINEOXDASEF"/>
</dbReference>
<dbReference type="InterPro" id="IPR001613">
    <property type="entry name" value="Flavin_amine_oxidase"/>
</dbReference>
<dbReference type="InterPro" id="IPR050703">
    <property type="entry name" value="Flavin_MAO"/>
</dbReference>
<feature type="binding site" evidence="4">
    <location>
        <position position="427"/>
    </location>
    <ligand>
        <name>substrate</name>
    </ligand>
</feature>
<comment type="similarity">
    <text evidence="2">Belongs to the flavin monoamine oxidase family.</text>
</comment>
<gene>
    <name evidence="6" type="ordered locus">STAUR_0502</name>
    <name evidence="7" type="ORF">STIAU_1708</name>
</gene>
<dbReference type="SUPFAM" id="SSF54373">
    <property type="entry name" value="FAD-linked reductases, C-terminal domain"/>
    <property type="match status" value="1"/>
</dbReference>
<feature type="binding site" evidence="4">
    <location>
        <begin position="113"/>
        <end position="114"/>
    </location>
    <ligand>
        <name>FAD</name>
        <dbReference type="ChEBI" id="CHEBI:57692"/>
    </ligand>
</feature>
<evidence type="ECO:0000256" key="3">
    <source>
        <dbReference type="ARBA" id="ARBA00023002"/>
    </source>
</evidence>
<dbReference type="Pfam" id="PF01593">
    <property type="entry name" value="Amino_oxidase"/>
    <property type="match status" value="1"/>
</dbReference>
<dbReference type="eggNOG" id="COG1231">
    <property type="taxonomic scope" value="Bacteria"/>
</dbReference>
<evidence type="ECO:0000256" key="4">
    <source>
        <dbReference type="PIRSR" id="PIRSR601613-1"/>
    </source>
</evidence>
<dbReference type="PANTHER" id="PTHR43563">
    <property type="entry name" value="AMINE OXIDASE"/>
    <property type="match status" value="1"/>
</dbReference>
<proteinExistence type="inferred from homology"/>
<dbReference type="GO" id="GO:0016491">
    <property type="term" value="F:oxidoreductase activity"/>
    <property type="evidence" value="ECO:0007669"/>
    <property type="project" value="UniProtKB-KW"/>
</dbReference>
<dbReference type="InterPro" id="IPR002937">
    <property type="entry name" value="Amino_oxidase"/>
</dbReference>
<name>Q08S69_STIAD</name>
<dbReference type="EMBL" id="AAMD01000169">
    <property type="protein sequence ID" value="EAU63330.1"/>
    <property type="molecule type" value="Genomic_DNA"/>
</dbReference>
<dbReference type="EMBL" id="CP002271">
    <property type="protein sequence ID" value="ADO68306.1"/>
    <property type="molecule type" value="Genomic_DNA"/>
</dbReference>
<sequence>MDGSDTFPDGESRRMARTHLMSLVLSALRTARRAQAAGVPVVEYAAMQQERSRFNRRSFLHLTAGAAGAATLAACGDEGGASPEDVVIVGGGTAGLHCAYRLRRLGIDAQVYEASKRVGGRMFTARNVFPEGQTAELGGELIDTGHLTLHDLSEELGIELLDFEKEDASLSRLVAMFDGNRLTEEQILQGFAPIAERIDAALATLEDPEEYITYRTPNGAQALDQLSLRAWMDVADIPASDPVRKLIELAYVGEFGLETDVCNSLNLLTFISTDTTRFELFGESDERYRSKGGNELFPQRLAERLGPGQIHLEHRLRAVKSLSDGRYQLTFDAAGRTQEVKADHVVLALPFSVLRNVDLQVELPAVKRKAIQELGYGTNAKLMVGFSARPWRDGYMSDGSTYSDVGYMQTWETSRQQPGTSGIITNFTGGAKGLAVGEGTTDSQVSAFLDGFDQVFPGVKEVANGSAARMHWPSHEFTRGSYSAYKVGQFTTISGAEIERVGNLHFCGEHTSLDAQGFMEGAALTGAMAAAEVAGDLGLQVEEALGPGARIMARAQSARVHGRWLDAARRASRRRAG</sequence>
<dbReference type="PATRIC" id="fig|378806.16.peg.2202"/>
<organism evidence="7 9">
    <name type="scientific">Stigmatella aurantiaca (strain DW4/3-1)</name>
    <dbReference type="NCBI Taxonomy" id="378806"/>
    <lineage>
        <taxon>Bacteria</taxon>
        <taxon>Pseudomonadati</taxon>
        <taxon>Myxococcota</taxon>
        <taxon>Myxococcia</taxon>
        <taxon>Myxococcales</taxon>
        <taxon>Cystobacterineae</taxon>
        <taxon>Archangiaceae</taxon>
        <taxon>Stigmatella</taxon>
    </lineage>
</organism>
<keyword evidence="3" id="KW-0560">Oxidoreductase</keyword>
<comment type="cofactor">
    <cofactor evidence="1">
        <name>FAD</name>
        <dbReference type="ChEBI" id="CHEBI:57692"/>
    </cofactor>
</comment>
<dbReference type="PANTHER" id="PTHR43563:SF1">
    <property type="entry name" value="AMINE OXIDASE [FLAVIN-CONTAINING] B"/>
    <property type="match status" value="1"/>
</dbReference>
<reference evidence="7 9" key="1">
    <citation type="submission" date="2006-04" db="EMBL/GenBank/DDBJ databases">
        <authorList>
            <person name="Nierman W.C."/>
        </authorList>
    </citation>
    <scope>NUCLEOTIDE SEQUENCE [LARGE SCALE GENOMIC DNA]</scope>
    <source>
        <strain evidence="7 9">DW4/3-1</strain>
    </source>
</reference>
<dbReference type="KEGG" id="sur:STAUR_0502"/>